<protein>
    <recommendedName>
        <fullName evidence="1">SipL SPOCS domain-containing protein</fullName>
    </recommendedName>
</protein>
<evidence type="ECO:0000259" key="1">
    <source>
        <dbReference type="Pfam" id="PF12673"/>
    </source>
</evidence>
<dbReference type="CDD" id="cd00118">
    <property type="entry name" value="LysM"/>
    <property type="match status" value="1"/>
</dbReference>
<proteinExistence type="predicted"/>
<dbReference type="InterPro" id="IPR036779">
    <property type="entry name" value="LysM_dom_sf"/>
</dbReference>
<feature type="domain" description="SipL SPOCS" evidence="1">
    <location>
        <begin position="38"/>
        <end position="118"/>
    </location>
</feature>
<dbReference type="InterPro" id="IPR018392">
    <property type="entry name" value="LysM"/>
</dbReference>
<dbReference type="Pfam" id="PF12673">
    <property type="entry name" value="SipL"/>
    <property type="match status" value="2"/>
</dbReference>
<gene>
    <name evidence="2" type="ORF">C4N25_02985</name>
</gene>
<dbReference type="Proteomes" id="UP000251634">
    <property type="component" value="Unassembled WGS sequence"/>
</dbReference>
<feature type="domain" description="SipL SPOCS" evidence="1">
    <location>
        <begin position="188"/>
        <end position="255"/>
    </location>
</feature>
<dbReference type="SUPFAM" id="SSF54106">
    <property type="entry name" value="LysM domain"/>
    <property type="match status" value="1"/>
</dbReference>
<dbReference type="RefSeq" id="WP_112114916.1">
    <property type="nucleotide sequence ID" value="NZ_PRKZ01000001.1"/>
</dbReference>
<reference evidence="2 3" key="1">
    <citation type="submission" date="2018-02" db="EMBL/GenBank/DDBJ databases">
        <title>Complete genome sequencing of Faecalibacterium prausnitzii strains isolated from the human gut.</title>
        <authorList>
            <person name="Fitzgerald B.C."/>
            <person name="Shkoporov A.N."/>
            <person name="Ross P.R."/>
            <person name="Hill C."/>
        </authorList>
    </citation>
    <scope>NUCLEOTIDE SEQUENCE [LARGE SCALE GENOMIC DNA]</scope>
    <source>
        <strain evidence="2 3">APC942/8-14-2</strain>
    </source>
</reference>
<organism evidence="2 3">
    <name type="scientific">Faecalibacterium prausnitzii</name>
    <dbReference type="NCBI Taxonomy" id="853"/>
    <lineage>
        <taxon>Bacteria</taxon>
        <taxon>Bacillati</taxon>
        <taxon>Bacillota</taxon>
        <taxon>Clostridia</taxon>
        <taxon>Eubacteriales</taxon>
        <taxon>Oscillospiraceae</taxon>
        <taxon>Faecalibacterium</taxon>
    </lineage>
</organism>
<dbReference type="InterPro" id="IPR024300">
    <property type="entry name" value="SipL_SPOCS_dom"/>
</dbReference>
<accession>A0A329TUQ4</accession>
<dbReference type="AlphaFoldDB" id="A0A329TUQ4"/>
<dbReference type="EMBL" id="PRKZ01000001">
    <property type="protein sequence ID" value="RAW52386.1"/>
    <property type="molecule type" value="Genomic_DNA"/>
</dbReference>
<sequence length="508" mass="54926">MELKIFRDALPAAGASCTLKAELPLETEILISDYLPPVFKLVKCFVRPVVLQKQLQPGRLTLDGYLRCTVYYQGEDGAGLCQTEQKLPFTKTLELPEFPFTAWAAQVEGQTEYVNCRVVNPHRIEARGAFGLVVSVHAQNKTELITALSEGGIEQKFTTITGVRRAAVLEKLITVEGELALETAPAAVLDFSGTAEVRELKILRGKAVAKGEIKGQCAWRAEGETSLRSTSITLPFNQVLDAEGLSEDCRCLCVVEPTGFTLAQGEGDTSGPGTLTVTAMLRLRGWRPYQLQCVTDAFSTKFETTQTMQNILSERIVCPLSASATLKGSGALPDAGAKVLACFASFGPAQLAFQNGRWNLTARVTVTAFAENTLAELESYEKTLEMDLALDTTLPETADLYPECWLSVEDLQCTAQGGALEVTVTARVEGTILERCTTACVESIALGEPLTPADPEISLRVYYAQAGEQLFEIARRFSVSPGQMLAANDLPEGTETLAAPRRLLVPGG</sequence>
<evidence type="ECO:0000313" key="3">
    <source>
        <dbReference type="Proteomes" id="UP000251634"/>
    </source>
</evidence>
<name>A0A329TUQ4_9FIRM</name>
<comment type="caution">
    <text evidence="2">The sequence shown here is derived from an EMBL/GenBank/DDBJ whole genome shotgun (WGS) entry which is preliminary data.</text>
</comment>
<evidence type="ECO:0000313" key="2">
    <source>
        <dbReference type="EMBL" id="RAW52386.1"/>
    </source>
</evidence>